<reference evidence="1 2" key="1">
    <citation type="journal article" date="2018" name="Nat. Ecol. Evol.">
        <title>Pezizomycetes genomes reveal the molecular basis of ectomycorrhizal truffle lifestyle.</title>
        <authorList>
            <person name="Murat C."/>
            <person name="Payen T."/>
            <person name="Noel B."/>
            <person name="Kuo A."/>
            <person name="Morin E."/>
            <person name="Chen J."/>
            <person name="Kohler A."/>
            <person name="Krizsan K."/>
            <person name="Balestrini R."/>
            <person name="Da Silva C."/>
            <person name="Montanini B."/>
            <person name="Hainaut M."/>
            <person name="Levati E."/>
            <person name="Barry K.W."/>
            <person name="Belfiori B."/>
            <person name="Cichocki N."/>
            <person name="Clum A."/>
            <person name="Dockter R.B."/>
            <person name="Fauchery L."/>
            <person name="Guy J."/>
            <person name="Iotti M."/>
            <person name="Le Tacon F."/>
            <person name="Lindquist E.A."/>
            <person name="Lipzen A."/>
            <person name="Malagnac F."/>
            <person name="Mello A."/>
            <person name="Molinier V."/>
            <person name="Miyauchi S."/>
            <person name="Poulain J."/>
            <person name="Riccioni C."/>
            <person name="Rubini A."/>
            <person name="Sitrit Y."/>
            <person name="Splivallo R."/>
            <person name="Traeger S."/>
            <person name="Wang M."/>
            <person name="Zifcakova L."/>
            <person name="Wipf D."/>
            <person name="Zambonelli A."/>
            <person name="Paolocci F."/>
            <person name="Nowrousian M."/>
            <person name="Ottonello S."/>
            <person name="Baldrian P."/>
            <person name="Spatafora J.W."/>
            <person name="Henrissat B."/>
            <person name="Nagy L.G."/>
            <person name="Aury J.M."/>
            <person name="Wincker P."/>
            <person name="Grigoriev I.V."/>
            <person name="Bonfante P."/>
            <person name="Martin F.M."/>
        </authorList>
    </citation>
    <scope>NUCLEOTIDE SEQUENCE [LARGE SCALE GENOMIC DNA]</scope>
    <source>
        <strain evidence="1 2">ATCC MYA-4762</strain>
    </source>
</reference>
<accession>A0A3N4LW31</accession>
<keyword evidence="2" id="KW-1185">Reference proteome</keyword>
<sequence>MVPPDQARLQTSECELSCEVDQSQITHIQPPILSAASSNGNTNPKWCAQQNWWQSKACGRRKG</sequence>
<proteinExistence type="predicted"/>
<organism evidence="1 2">
    <name type="scientific">Terfezia boudieri ATCC MYA-4762</name>
    <dbReference type="NCBI Taxonomy" id="1051890"/>
    <lineage>
        <taxon>Eukaryota</taxon>
        <taxon>Fungi</taxon>
        <taxon>Dikarya</taxon>
        <taxon>Ascomycota</taxon>
        <taxon>Pezizomycotina</taxon>
        <taxon>Pezizomycetes</taxon>
        <taxon>Pezizales</taxon>
        <taxon>Pezizaceae</taxon>
        <taxon>Terfezia</taxon>
    </lineage>
</organism>
<evidence type="ECO:0000313" key="1">
    <source>
        <dbReference type="EMBL" id="RPB25789.1"/>
    </source>
</evidence>
<dbReference type="Proteomes" id="UP000267821">
    <property type="component" value="Unassembled WGS sequence"/>
</dbReference>
<gene>
    <name evidence="1" type="ORF">L211DRAFT_835843</name>
</gene>
<protein>
    <submittedName>
        <fullName evidence="1">Uncharacterized protein</fullName>
    </submittedName>
</protein>
<name>A0A3N4LW31_9PEZI</name>
<dbReference type="EMBL" id="ML121536">
    <property type="protein sequence ID" value="RPB25789.1"/>
    <property type="molecule type" value="Genomic_DNA"/>
</dbReference>
<dbReference type="InParanoid" id="A0A3N4LW31"/>
<dbReference type="AlphaFoldDB" id="A0A3N4LW31"/>
<evidence type="ECO:0000313" key="2">
    <source>
        <dbReference type="Proteomes" id="UP000267821"/>
    </source>
</evidence>